<dbReference type="InterPro" id="IPR022930">
    <property type="entry name" value="UPF0316"/>
</dbReference>
<evidence type="ECO:0000256" key="5">
    <source>
        <dbReference type="ARBA" id="ARBA00023136"/>
    </source>
</evidence>
<evidence type="ECO:0000256" key="2">
    <source>
        <dbReference type="ARBA" id="ARBA00022475"/>
    </source>
</evidence>
<evidence type="ECO:0000256" key="3">
    <source>
        <dbReference type="ARBA" id="ARBA00022692"/>
    </source>
</evidence>
<evidence type="ECO:0000256" key="4">
    <source>
        <dbReference type="ARBA" id="ARBA00022989"/>
    </source>
</evidence>
<dbReference type="PANTHER" id="PTHR40060:SF1">
    <property type="entry name" value="UPF0316 PROTEIN YEBE"/>
    <property type="match status" value="1"/>
</dbReference>
<gene>
    <name evidence="9" type="ORF">SDC9_20121</name>
</gene>
<dbReference type="InterPro" id="IPR044035">
    <property type="entry name" value="DUF5698"/>
</dbReference>
<feature type="transmembrane region" description="Helical" evidence="6">
    <location>
        <begin position="20"/>
        <end position="43"/>
    </location>
</feature>
<feature type="domain" description="DUF2179" evidence="7">
    <location>
        <begin position="128"/>
        <end position="180"/>
    </location>
</feature>
<keyword evidence="5 6" id="KW-0472">Membrane</keyword>
<dbReference type="HAMAP" id="MF_01515">
    <property type="entry name" value="UPF0316"/>
    <property type="match status" value="1"/>
</dbReference>
<feature type="domain" description="DUF5698" evidence="8">
    <location>
        <begin position="38"/>
        <end position="94"/>
    </location>
</feature>
<evidence type="ECO:0000256" key="1">
    <source>
        <dbReference type="ARBA" id="ARBA00004651"/>
    </source>
</evidence>
<proteinExistence type="inferred from homology"/>
<dbReference type="EMBL" id="VSSQ01000079">
    <property type="protein sequence ID" value="MPL74310.1"/>
    <property type="molecule type" value="Genomic_DNA"/>
</dbReference>
<comment type="subcellular location">
    <subcellularLocation>
        <location evidence="1">Cell membrane</location>
        <topology evidence="1">Multi-pass membrane protein</topology>
    </subcellularLocation>
</comment>
<accession>A0A644U5U1</accession>
<comment type="caution">
    <text evidence="9">The sequence shown here is derived from an EMBL/GenBank/DDBJ whole genome shotgun (WGS) entry which is preliminary data.</text>
</comment>
<dbReference type="GO" id="GO:0005886">
    <property type="term" value="C:plasma membrane"/>
    <property type="evidence" value="ECO:0007669"/>
    <property type="project" value="UniProtKB-SubCell"/>
</dbReference>
<evidence type="ECO:0000259" key="8">
    <source>
        <dbReference type="Pfam" id="PF18955"/>
    </source>
</evidence>
<dbReference type="CDD" id="cd16381">
    <property type="entry name" value="YitT_C_like_1"/>
    <property type="match status" value="1"/>
</dbReference>
<evidence type="ECO:0000259" key="7">
    <source>
        <dbReference type="Pfam" id="PF10035"/>
    </source>
</evidence>
<dbReference type="PANTHER" id="PTHR40060">
    <property type="entry name" value="UPF0316 PROTEIN YEBE"/>
    <property type="match status" value="1"/>
</dbReference>
<keyword evidence="2" id="KW-1003">Cell membrane</keyword>
<evidence type="ECO:0000313" key="9">
    <source>
        <dbReference type="EMBL" id="MPL74310.1"/>
    </source>
</evidence>
<reference evidence="9" key="1">
    <citation type="submission" date="2019-08" db="EMBL/GenBank/DDBJ databases">
        <authorList>
            <person name="Kucharzyk K."/>
            <person name="Murdoch R.W."/>
            <person name="Higgins S."/>
            <person name="Loffler F."/>
        </authorList>
    </citation>
    <scope>NUCLEOTIDE SEQUENCE</scope>
</reference>
<dbReference type="InterPro" id="IPR019264">
    <property type="entry name" value="DUF2179"/>
</dbReference>
<dbReference type="AlphaFoldDB" id="A0A644U5U1"/>
<organism evidence="9">
    <name type="scientific">bioreactor metagenome</name>
    <dbReference type="NCBI Taxonomy" id="1076179"/>
    <lineage>
        <taxon>unclassified sequences</taxon>
        <taxon>metagenomes</taxon>
        <taxon>ecological metagenomes</taxon>
    </lineage>
</organism>
<feature type="transmembrane region" description="Helical" evidence="6">
    <location>
        <begin position="50"/>
        <end position="71"/>
    </location>
</feature>
<dbReference type="Pfam" id="PF10035">
    <property type="entry name" value="DUF2179"/>
    <property type="match status" value="1"/>
</dbReference>
<evidence type="ECO:0000256" key="6">
    <source>
        <dbReference type="SAM" id="Phobius"/>
    </source>
</evidence>
<dbReference type="NCBIfam" id="NF003194">
    <property type="entry name" value="PRK04164.1-5"/>
    <property type="match status" value="1"/>
</dbReference>
<keyword evidence="3 6" id="KW-0812">Transmembrane</keyword>
<sequence>MAEEKNLDKGESGDSMGSILQFVLIIIAINITYVTLTTIRFILMIKGMRVYASLLSVLEVFIYIMGLSIILDNLDSYWNIAAYCCGYGVGVYLGSRIEERLALGYIMAQVIVECEYQGLAGELRDAGFGVTSWLGEGKTGPRMVMMVLAKRNRQKELLNRIDSLCSNAFVIFEEPKNFRGGFWAKKVLH</sequence>
<name>A0A644U5U1_9ZZZZ</name>
<keyword evidence="4 6" id="KW-1133">Transmembrane helix</keyword>
<protein>
    <submittedName>
        <fullName evidence="9">Uncharacterized protein</fullName>
    </submittedName>
</protein>
<feature type="transmembrane region" description="Helical" evidence="6">
    <location>
        <begin position="77"/>
        <end position="95"/>
    </location>
</feature>
<dbReference type="Pfam" id="PF18955">
    <property type="entry name" value="DUF5698"/>
    <property type="match status" value="1"/>
</dbReference>